<dbReference type="InterPro" id="IPR008972">
    <property type="entry name" value="Cupredoxin"/>
</dbReference>
<feature type="domain" description="Phytocyanin" evidence="2">
    <location>
        <begin position="130"/>
        <end position="227"/>
    </location>
</feature>
<dbReference type="PROSITE" id="PS51485">
    <property type="entry name" value="PHYTOCYANIN"/>
    <property type="match status" value="1"/>
</dbReference>
<dbReference type="InParanoid" id="A0A2K2D7L9"/>
<dbReference type="GO" id="GO:0009055">
    <property type="term" value="F:electron transfer activity"/>
    <property type="evidence" value="ECO:0007669"/>
    <property type="project" value="InterPro"/>
</dbReference>
<dbReference type="GO" id="GO:0005886">
    <property type="term" value="C:plasma membrane"/>
    <property type="evidence" value="ECO:0000318"/>
    <property type="project" value="GO_Central"/>
</dbReference>
<reference evidence="4" key="3">
    <citation type="submission" date="2018-08" db="UniProtKB">
        <authorList>
            <consortium name="EnsemblPlants"/>
        </authorList>
    </citation>
    <scope>IDENTIFICATION</scope>
    <source>
        <strain evidence="4">cv. Bd21</strain>
    </source>
</reference>
<dbReference type="OrthoDB" id="2011645at2759"/>
<dbReference type="Gene3D" id="2.60.40.420">
    <property type="entry name" value="Cupredoxins - blue copper proteins"/>
    <property type="match status" value="1"/>
</dbReference>
<evidence type="ECO:0000256" key="1">
    <source>
        <dbReference type="SAM" id="MobiDB-lite"/>
    </source>
</evidence>
<dbReference type="EMBL" id="CM000881">
    <property type="protein sequence ID" value="PNT70275.1"/>
    <property type="molecule type" value="Genomic_DNA"/>
</dbReference>
<gene>
    <name evidence="3" type="ORF">BRADI_2g09042v3</name>
</gene>
<accession>A0A2K2D7L9</accession>
<organism evidence="3">
    <name type="scientific">Brachypodium distachyon</name>
    <name type="common">Purple false brome</name>
    <name type="synonym">Trachynia distachya</name>
    <dbReference type="NCBI Taxonomy" id="15368"/>
    <lineage>
        <taxon>Eukaryota</taxon>
        <taxon>Viridiplantae</taxon>
        <taxon>Streptophyta</taxon>
        <taxon>Embryophyta</taxon>
        <taxon>Tracheophyta</taxon>
        <taxon>Spermatophyta</taxon>
        <taxon>Magnoliopsida</taxon>
        <taxon>Liliopsida</taxon>
        <taxon>Poales</taxon>
        <taxon>Poaceae</taxon>
        <taxon>BOP clade</taxon>
        <taxon>Pooideae</taxon>
        <taxon>Stipodae</taxon>
        <taxon>Brachypodieae</taxon>
        <taxon>Brachypodium</taxon>
    </lineage>
</organism>
<dbReference type="EnsemblPlants" id="PNT70275">
    <property type="protein sequence ID" value="PNT70275"/>
    <property type="gene ID" value="BRADI_2g09042v3"/>
</dbReference>
<evidence type="ECO:0000313" key="4">
    <source>
        <dbReference type="EnsemblPlants" id="PNT70275"/>
    </source>
</evidence>
<feature type="region of interest" description="Disordered" evidence="1">
    <location>
        <begin position="1"/>
        <end position="72"/>
    </location>
</feature>
<name>A0A2K2D7L9_BRADI</name>
<keyword evidence="5" id="KW-1185">Reference proteome</keyword>
<dbReference type="PANTHER" id="PTHR33021:SF224">
    <property type="entry name" value="PHYTOCYANIN DOMAIN-CONTAINING PROTEIN"/>
    <property type="match status" value="1"/>
</dbReference>
<dbReference type="STRING" id="15368.A0A2K2D7L9"/>
<proteinExistence type="predicted"/>
<dbReference type="Pfam" id="PF02298">
    <property type="entry name" value="Cu_bind_like"/>
    <property type="match status" value="1"/>
</dbReference>
<evidence type="ECO:0000313" key="5">
    <source>
        <dbReference type="Proteomes" id="UP000008810"/>
    </source>
</evidence>
<dbReference type="Proteomes" id="UP000008810">
    <property type="component" value="Chromosome 2"/>
</dbReference>
<reference evidence="3" key="2">
    <citation type="submission" date="2017-06" db="EMBL/GenBank/DDBJ databases">
        <title>WGS assembly of Brachypodium distachyon.</title>
        <authorList>
            <consortium name="The International Brachypodium Initiative"/>
            <person name="Lucas S."/>
            <person name="Harmon-Smith M."/>
            <person name="Lail K."/>
            <person name="Tice H."/>
            <person name="Grimwood J."/>
            <person name="Bruce D."/>
            <person name="Barry K."/>
            <person name="Shu S."/>
            <person name="Lindquist E."/>
            <person name="Wang M."/>
            <person name="Pitluck S."/>
            <person name="Vogel J.P."/>
            <person name="Garvin D.F."/>
            <person name="Mockler T.C."/>
            <person name="Schmutz J."/>
            <person name="Rokhsar D."/>
            <person name="Bevan M.W."/>
        </authorList>
    </citation>
    <scope>NUCLEOTIDE SEQUENCE</scope>
    <source>
        <strain evidence="3">Bd21</strain>
    </source>
</reference>
<dbReference type="SUPFAM" id="SSF49503">
    <property type="entry name" value="Cupredoxins"/>
    <property type="match status" value="1"/>
</dbReference>
<dbReference type="Gramene" id="PNT70275">
    <property type="protein sequence ID" value="PNT70275"/>
    <property type="gene ID" value="BRADI_2g09042v3"/>
</dbReference>
<dbReference type="InterPro" id="IPR003245">
    <property type="entry name" value="Phytocyanin_dom"/>
</dbReference>
<reference evidence="3 4" key="1">
    <citation type="journal article" date="2010" name="Nature">
        <title>Genome sequencing and analysis of the model grass Brachypodium distachyon.</title>
        <authorList>
            <consortium name="International Brachypodium Initiative"/>
        </authorList>
    </citation>
    <scope>NUCLEOTIDE SEQUENCE [LARGE SCALE GENOMIC DNA]</scope>
    <source>
        <strain evidence="3 4">Bd21</strain>
    </source>
</reference>
<dbReference type="PANTHER" id="PTHR33021">
    <property type="entry name" value="BLUE COPPER PROTEIN"/>
    <property type="match status" value="1"/>
</dbReference>
<feature type="compositionally biased region" description="Basic residues" evidence="1">
    <location>
        <begin position="49"/>
        <end position="58"/>
    </location>
</feature>
<dbReference type="InterPro" id="IPR039391">
    <property type="entry name" value="Phytocyanin-like"/>
</dbReference>
<evidence type="ECO:0000259" key="2">
    <source>
        <dbReference type="PROSITE" id="PS51485"/>
    </source>
</evidence>
<sequence>MAALSCSAGRIHSGSSFGRTRRRRPHGGDAACHAPEEDLGRSGGVCASGKKRRSRSHRPGSGGVRPVVERGAPLSSLGSLPAAMCGKTASRDRPGCCQKARRPAILFRTVGCGISRTAHQCSSSKKPVQVLPVVGDSNGWTFGVMAWPNTPDKRFRVGDVLGTLHNVVMVDSFGFATCTRHPDDATVYSSGNDRITLSSSGVIMFICGKGEDHCYKQGMKIAVTVRP</sequence>
<evidence type="ECO:0000313" key="3">
    <source>
        <dbReference type="EMBL" id="PNT70275.1"/>
    </source>
</evidence>
<dbReference type="AlphaFoldDB" id="A0A2K2D7L9"/>
<protein>
    <recommendedName>
        <fullName evidence="2">Phytocyanin domain-containing protein</fullName>
    </recommendedName>
</protein>